<name>A0A427YP08_9TREE</name>
<evidence type="ECO:0000259" key="6">
    <source>
        <dbReference type="PROSITE" id="PS50048"/>
    </source>
</evidence>
<dbReference type="CDD" id="cd00067">
    <property type="entry name" value="GAL4"/>
    <property type="match status" value="1"/>
</dbReference>
<evidence type="ECO:0000256" key="1">
    <source>
        <dbReference type="ARBA" id="ARBA00004123"/>
    </source>
</evidence>
<evidence type="ECO:0000256" key="3">
    <source>
        <dbReference type="ARBA" id="ARBA00023125"/>
    </source>
</evidence>
<organism evidence="7 8">
    <name type="scientific">Saitozyma podzolica</name>
    <dbReference type="NCBI Taxonomy" id="1890683"/>
    <lineage>
        <taxon>Eukaryota</taxon>
        <taxon>Fungi</taxon>
        <taxon>Dikarya</taxon>
        <taxon>Basidiomycota</taxon>
        <taxon>Agaricomycotina</taxon>
        <taxon>Tremellomycetes</taxon>
        <taxon>Tremellales</taxon>
        <taxon>Trimorphomycetaceae</taxon>
        <taxon>Saitozyma</taxon>
    </lineage>
</organism>
<proteinExistence type="predicted"/>
<dbReference type="GO" id="GO:0000981">
    <property type="term" value="F:DNA-binding transcription factor activity, RNA polymerase II-specific"/>
    <property type="evidence" value="ECO:0007669"/>
    <property type="project" value="InterPro"/>
</dbReference>
<evidence type="ECO:0000256" key="4">
    <source>
        <dbReference type="ARBA" id="ARBA00023163"/>
    </source>
</evidence>
<keyword evidence="4" id="KW-0804">Transcription</keyword>
<dbReference type="Pfam" id="PF00172">
    <property type="entry name" value="Zn_clus"/>
    <property type="match status" value="1"/>
</dbReference>
<dbReference type="EMBL" id="RSCD01000005">
    <property type="protein sequence ID" value="RSH92811.1"/>
    <property type="molecule type" value="Genomic_DNA"/>
</dbReference>
<comment type="caution">
    <text evidence="7">The sequence shown here is derived from an EMBL/GenBank/DDBJ whole genome shotgun (WGS) entry which is preliminary data.</text>
</comment>
<dbReference type="InterPro" id="IPR051089">
    <property type="entry name" value="prtT"/>
</dbReference>
<dbReference type="InterPro" id="IPR001138">
    <property type="entry name" value="Zn2Cys6_DnaBD"/>
</dbReference>
<reference evidence="7 8" key="1">
    <citation type="submission" date="2018-11" db="EMBL/GenBank/DDBJ databases">
        <title>Genome sequence of Saitozyma podzolica DSM 27192.</title>
        <authorList>
            <person name="Aliyu H."/>
            <person name="Gorte O."/>
            <person name="Ochsenreither K."/>
        </authorList>
    </citation>
    <scope>NUCLEOTIDE SEQUENCE [LARGE SCALE GENOMIC DNA]</scope>
    <source>
        <strain evidence="7 8">DSM 27192</strain>
    </source>
</reference>
<accession>A0A427YP08</accession>
<dbReference type="GO" id="GO:0005634">
    <property type="term" value="C:nucleus"/>
    <property type="evidence" value="ECO:0007669"/>
    <property type="project" value="UniProtKB-SubCell"/>
</dbReference>
<keyword evidence="3" id="KW-0238">DNA-binding</keyword>
<dbReference type="OrthoDB" id="39175at2759"/>
<dbReference type="GO" id="GO:0008270">
    <property type="term" value="F:zinc ion binding"/>
    <property type="evidence" value="ECO:0007669"/>
    <property type="project" value="InterPro"/>
</dbReference>
<dbReference type="InterPro" id="IPR036864">
    <property type="entry name" value="Zn2-C6_fun-type_DNA-bd_sf"/>
</dbReference>
<keyword evidence="2" id="KW-0805">Transcription regulation</keyword>
<feature type="domain" description="Zn(2)-C6 fungal-type" evidence="6">
    <location>
        <begin position="20"/>
        <end position="51"/>
    </location>
</feature>
<dbReference type="SMART" id="SM00066">
    <property type="entry name" value="GAL4"/>
    <property type="match status" value="1"/>
</dbReference>
<protein>
    <recommendedName>
        <fullName evidence="6">Zn(2)-C6 fungal-type domain-containing protein</fullName>
    </recommendedName>
</protein>
<evidence type="ECO:0000313" key="7">
    <source>
        <dbReference type="EMBL" id="RSH92811.1"/>
    </source>
</evidence>
<dbReference type="PANTHER" id="PTHR31845">
    <property type="entry name" value="FINGER DOMAIN PROTEIN, PUTATIVE-RELATED"/>
    <property type="match status" value="1"/>
</dbReference>
<dbReference type="PANTHER" id="PTHR31845:SF19">
    <property type="entry name" value="TRANSCRIPTION FACTOR DOMAIN-CONTAINING PROTEIN"/>
    <property type="match status" value="1"/>
</dbReference>
<evidence type="ECO:0000256" key="2">
    <source>
        <dbReference type="ARBA" id="ARBA00023015"/>
    </source>
</evidence>
<dbReference type="SUPFAM" id="SSF57701">
    <property type="entry name" value="Zn2/Cys6 DNA-binding domain"/>
    <property type="match status" value="1"/>
</dbReference>
<dbReference type="PROSITE" id="PS00463">
    <property type="entry name" value="ZN2_CY6_FUNGAL_1"/>
    <property type="match status" value="1"/>
</dbReference>
<dbReference type="Gene3D" id="4.10.240.10">
    <property type="entry name" value="Zn(2)-C6 fungal-type DNA-binding domain"/>
    <property type="match status" value="1"/>
</dbReference>
<comment type="subcellular location">
    <subcellularLocation>
        <location evidence="1">Nucleus</location>
    </subcellularLocation>
</comment>
<dbReference type="GO" id="GO:0000976">
    <property type="term" value="F:transcription cis-regulatory region binding"/>
    <property type="evidence" value="ECO:0007669"/>
    <property type="project" value="TreeGrafter"/>
</dbReference>
<keyword evidence="8" id="KW-1185">Reference proteome</keyword>
<dbReference type="PROSITE" id="PS50048">
    <property type="entry name" value="ZN2_CY6_FUNGAL_2"/>
    <property type="match status" value="1"/>
</dbReference>
<keyword evidence="5" id="KW-0539">Nucleus</keyword>
<gene>
    <name evidence="7" type="ORF">EHS25_008257</name>
</gene>
<evidence type="ECO:0000313" key="8">
    <source>
        <dbReference type="Proteomes" id="UP000279259"/>
    </source>
</evidence>
<evidence type="ECO:0000256" key="5">
    <source>
        <dbReference type="ARBA" id="ARBA00023242"/>
    </source>
</evidence>
<dbReference type="Proteomes" id="UP000279259">
    <property type="component" value="Unassembled WGS sequence"/>
</dbReference>
<sequence length="588" mass="64458">MTESALTRSSARNRARRPIACLQCRRQKLKCDGAPDRACTRCRQEDLECVVRPRANAAIAASDLRWQQMVERRLQALDSELAELRRANPSTGSTHRDHVQDAAAKQTAAVFHANLQPLVSPATASSSIQLHLPNHLLSLRDVLAPSFHLLMGMSPAAAGVSVEEASLLWELQFTSFYEHLAIYHGFIPHSQPETPSPLLLASIAAASAQRATGSLALHAKTWLELFHRAVSSLLSEVCERTWDDVVALCIARTWYWKSNPATSGLIYGQFLATLSPASADVRSRRVWDFMNITVVSQSVFDLSHQILPDSAPGIVPPRTPVHVLFGALTDLFEVLGVMCRSLTSFVGLIDLAMNDFARNLIPASYAETAVLRSCASEVERWNERYQAAVNATESDRLPQQRPRAFFADLLNTYHRAADLIVSAYTCQTTSSDPNRLGQSAKNFLSIVVDLRPEAISHWPTFLLRAALASAIAVPAEDLLAERACNLLSSISDRLDMTSTKLFQRLDQRLQQSRSRTTLSAPIDSACQDFTLVPDSSAMTAATTATGTGTETVGYTMGTDFDLSVYTGSDSFWDNLDGIFALIPPNPGT</sequence>
<dbReference type="AlphaFoldDB" id="A0A427YP08"/>